<evidence type="ECO:0000256" key="9">
    <source>
        <dbReference type="ARBA" id="ARBA00025772"/>
    </source>
</evidence>
<dbReference type="Pfam" id="PF07963">
    <property type="entry name" value="N_methyl"/>
    <property type="match status" value="1"/>
</dbReference>
<keyword evidence="4" id="KW-0488">Methylation</keyword>
<evidence type="ECO:0000313" key="13">
    <source>
        <dbReference type="Proteomes" id="UP001059120"/>
    </source>
</evidence>
<keyword evidence="8" id="KW-0472">Membrane</keyword>
<gene>
    <name evidence="12" type="ORF">LZI70_03720</name>
</gene>
<protein>
    <recommendedName>
        <fullName evidence="2">Type II secretion system protein H</fullName>
    </recommendedName>
    <alternativeName>
        <fullName evidence="10">General secretion pathway protein H</fullName>
    </alternativeName>
</protein>
<comment type="subcellular location">
    <subcellularLocation>
        <location evidence="1">Cell inner membrane</location>
        <topology evidence="1">Single-pass membrane protein</topology>
    </subcellularLocation>
</comment>
<sequence length="182" mass="19592">MTRGFTLIELLFTVVVLSVLLATAAPSFSSLLASSKLQRLAPEVHGFLVAARSEAVTRNQDLYILFLVSGVLGSTESSDGDWEMVLSSSASHDLNNVLMHLDGASYKDIKVSFSFSNATSVKIDKVRGRFRDGNVSLASTNALSDVLSVVASKTTGRIRICSSDPNSNRRNNIGHYGYEICG</sequence>
<dbReference type="EMBL" id="CP090614">
    <property type="protein sequence ID" value="UTT85400.1"/>
    <property type="molecule type" value="Genomic_DNA"/>
</dbReference>
<keyword evidence="7" id="KW-1133">Transmembrane helix</keyword>
<dbReference type="Gene3D" id="3.30.700.10">
    <property type="entry name" value="Glycoprotein, Type 4 Pilin"/>
    <property type="match status" value="1"/>
</dbReference>
<dbReference type="PIRSF" id="PIRSF024622">
    <property type="entry name" value="Tfp_FimT"/>
    <property type="match status" value="1"/>
</dbReference>
<dbReference type="InterPro" id="IPR016824">
    <property type="entry name" value="Tfp-pilus_assembly_FimT"/>
</dbReference>
<dbReference type="NCBIfam" id="TIGR02532">
    <property type="entry name" value="IV_pilin_GFxxxE"/>
    <property type="match status" value="1"/>
</dbReference>
<dbReference type="InterPro" id="IPR045584">
    <property type="entry name" value="Pilin-like"/>
</dbReference>
<dbReference type="InterPro" id="IPR012902">
    <property type="entry name" value="N_methyl_site"/>
</dbReference>
<keyword evidence="6" id="KW-0812">Transmembrane</keyword>
<name>A0ABY5G630_VIBPE</name>
<dbReference type="SUPFAM" id="SSF54523">
    <property type="entry name" value="Pili subunits"/>
    <property type="match status" value="1"/>
</dbReference>
<dbReference type="InterPro" id="IPR022346">
    <property type="entry name" value="T2SS_GspH"/>
</dbReference>
<evidence type="ECO:0000256" key="1">
    <source>
        <dbReference type="ARBA" id="ARBA00004377"/>
    </source>
</evidence>
<evidence type="ECO:0000256" key="5">
    <source>
        <dbReference type="ARBA" id="ARBA00022519"/>
    </source>
</evidence>
<keyword evidence="5" id="KW-0997">Cell inner membrane</keyword>
<evidence type="ECO:0000256" key="7">
    <source>
        <dbReference type="ARBA" id="ARBA00022989"/>
    </source>
</evidence>
<dbReference type="Pfam" id="PF12019">
    <property type="entry name" value="GspH"/>
    <property type="match status" value="1"/>
</dbReference>
<evidence type="ECO:0000256" key="10">
    <source>
        <dbReference type="ARBA" id="ARBA00030775"/>
    </source>
</evidence>
<evidence type="ECO:0000313" key="12">
    <source>
        <dbReference type="EMBL" id="UTT85400.1"/>
    </source>
</evidence>
<evidence type="ECO:0000256" key="6">
    <source>
        <dbReference type="ARBA" id="ARBA00022692"/>
    </source>
</evidence>
<dbReference type="Proteomes" id="UP001059120">
    <property type="component" value="Chromosome 1"/>
</dbReference>
<organism evidence="12 13">
    <name type="scientific">Vibrio pelagius</name>
    <dbReference type="NCBI Taxonomy" id="28169"/>
    <lineage>
        <taxon>Bacteria</taxon>
        <taxon>Pseudomonadati</taxon>
        <taxon>Pseudomonadota</taxon>
        <taxon>Gammaproteobacteria</taxon>
        <taxon>Vibrionales</taxon>
        <taxon>Vibrionaceae</taxon>
        <taxon>Vibrio</taxon>
    </lineage>
</organism>
<comment type="similarity">
    <text evidence="9">Belongs to the GSP H family.</text>
</comment>
<accession>A0ABY5G630</accession>
<proteinExistence type="inferred from homology"/>
<evidence type="ECO:0000256" key="3">
    <source>
        <dbReference type="ARBA" id="ARBA00022475"/>
    </source>
</evidence>
<evidence type="ECO:0000256" key="8">
    <source>
        <dbReference type="ARBA" id="ARBA00023136"/>
    </source>
</evidence>
<feature type="domain" description="General secretion pathway GspH" evidence="11">
    <location>
        <begin position="43"/>
        <end position="141"/>
    </location>
</feature>
<dbReference type="RefSeq" id="WP_255231312.1">
    <property type="nucleotide sequence ID" value="NZ_CP090614.1"/>
</dbReference>
<keyword evidence="3" id="KW-1003">Cell membrane</keyword>
<evidence type="ECO:0000259" key="11">
    <source>
        <dbReference type="Pfam" id="PF12019"/>
    </source>
</evidence>
<evidence type="ECO:0000256" key="4">
    <source>
        <dbReference type="ARBA" id="ARBA00022481"/>
    </source>
</evidence>
<reference evidence="12" key="1">
    <citation type="submission" date="2022-01" db="EMBL/GenBank/DDBJ databases">
        <title>Alginate degradation mechanism of Vibrio pelagius WXL662.</title>
        <authorList>
            <person name="He X."/>
        </authorList>
    </citation>
    <scope>NUCLEOTIDE SEQUENCE</scope>
    <source>
        <strain evidence="12">WXL662</strain>
    </source>
</reference>
<evidence type="ECO:0000256" key="2">
    <source>
        <dbReference type="ARBA" id="ARBA00021549"/>
    </source>
</evidence>
<dbReference type="PROSITE" id="PS00409">
    <property type="entry name" value="PROKAR_NTER_METHYL"/>
    <property type="match status" value="1"/>
</dbReference>
<keyword evidence="13" id="KW-1185">Reference proteome</keyword>